<evidence type="ECO:0000256" key="1">
    <source>
        <dbReference type="SAM" id="SignalP"/>
    </source>
</evidence>
<accession>B6U589</accession>
<feature type="chain" id="PRO_5002848282" description="Secreted protein" evidence="1">
    <location>
        <begin position="32"/>
        <end position="86"/>
    </location>
</feature>
<dbReference type="AlphaFoldDB" id="B6U589"/>
<evidence type="ECO:0008006" key="3">
    <source>
        <dbReference type="Google" id="ProtNLM"/>
    </source>
</evidence>
<name>B6U589_MAIZE</name>
<dbReference type="EMBL" id="EU972404">
    <property type="protein sequence ID" value="ACG44522.1"/>
    <property type="molecule type" value="mRNA"/>
</dbReference>
<feature type="signal peptide" evidence="1">
    <location>
        <begin position="1"/>
        <end position="31"/>
    </location>
</feature>
<sequence>MMIIGCSYFLFRGHLILLEFMLIMVLSRCRSAVEDTMDFAFTTNKSELCEMHEIEAIGGCSKASTCREMMSYTCGALNTYMPGIPG</sequence>
<evidence type="ECO:0000313" key="2">
    <source>
        <dbReference type="EMBL" id="ACG44522.1"/>
    </source>
</evidence>
<keyword evidence="1" id="KW-0732">Signal</keyword>
<protein>
    <recommendedName>
        <fullName evidence="3">Secreted protein</fullName>
    </recommendedName>
</protein>
<proteinExistence type="evidence at transcript level"/>
<reference evidence="2" key="1">
    <citation type="journal article" date="2009" name="Plant Mol. Biol.">
        <title>Insights into corn genes derived from large-scale cDNA sequencing.</title>
        <authorList>
            <person name="Alexandrov N.N."/>
            <person name="Brover V.V."/>
            <person name="Freidin S."/>
            <person name="Troukhan M.E."/>
            <person name="Tatarinova T.V."/>
            <person name="Zhang H."/>
            <person name="Swaller T.J."/>
            <person name="Lu Y.P."/>
            <person name="Bouck J."/>
            <person name="Flavell R.B."/>
            <person name="Feldmann K.A."/>
        </authorList>
    </citation>
    <scope>NUCLEOTIDE SEQUENCE</scope>
</reference>
<organism evidence="2">
    <name type="scientific">Zea mays</name>
    <name type="common">Maize</name>
    <dbReference type="NCBI Taxonomy" id="4577"/>
    <lineage>
        <taxon>Eukaryota</taxon>
        <taxon>Viridiplantae</taxon>
        <taxon>Streptophyta</taxon>
        <taxon>Embryophyta</taxon>
        <taxon>Tracheophyta</taxon>
        <taxon>Spermatophyta</taxon>
        <taxon>Magnoliopsida</taxon>
        <taxon>Liliopsida</taxon>
        <taxon>Poales</taxon>
        <taxon>Poaceae</taxon>
        <taxon>PACMAD clade</taxon>
        <taxon>Panicoideae</taxon>
        <taxon>Andropogonodae</taxon>
        <taxon>Andropogoneae</taxon>
        <taxon>Tripsacinae</taxon>
        <taxon>Zea</taxon>
    </lineage>
</organism>